<accession>A0A5M3MGW1</accession>
<dbReference type="OrthoDB" id="2881271at2759"/>
<dbReference type="RefSeq" id="XP_007771396.1">
    <property type="nucleotide sequence ID" value="XM_007773206.1"/>
</dbReference>
<comment type="caution">
    <text evidence="2">The sequence shown here is derived from an EMBL/GenBank/DDBJ whole genome shotgun (WGS) entry which is preliminary data.</text>
</comment>
<feature type="compositionally biased region" description="Basic residues" evidence="1">
    <location>
        <begin position="231"/>
        <end position="241"/>
    </location>
</feature>
<evidence type="ECO:0000313" key="3">
    <source>
        <dbReference type="Proteomes" id="UP000053558"/>
    </source>
</evidence>
<dbReference type="AlphaFoldDB" id="A0A5M3MGW1"/>
<proteinExistence type="predicted"/>
<dbReference type="GeneID" id="19203563"/>
<name>A0A5M3MGW1_CONPW</name>
<evidence type="ECO:0008006" key="4">
    <source>
        <dbReference type="Google" id="ProtNLM"/>
    </source>
</evidence>
<protein>
    <recommendedName>
        <fullName evidence="4">Fungal-type protein kinase domain-containing protein</fullName>
    </recommendedName>
</protein>
<evidence type="ECO:0000256" key="1">
    <source>
        <dbReference type="SAM" id="MobiDB-lite"/>
    </source>
</evidence>
<organism evidence="2 3">
    <name type="scientific">Coniophora puteana (strain RWD-64-598)</name>
    <name type="common">Brown rot fungus</name>
    <dbReference type="NCBI Taxonomy" id="741705"/>
    <lineage>
        <taxon>Eukaryota</taxon>
        <taxon>Fungi</taxon>
        <taxon>Dikarya</taxon>
        <taxon>Basidiomycota</taxon>
        <taxon>Agaricomycotina</taxon>
        <taxon>Agaricomycetes</taxon>
        <taxon>Agaricomycetidae</taxon>
        <taxon>Boletales</taxon>
        <taxon>Coniophorineae</taxon>
        <taxon>Coniophoraceae</taxon>
        <taxon>Coniophora</taxon>
    </lineage>
</organism>
<reference evidence="3" key="1">
    <citation type="journal article" date="2012" name="Science">
        <title>The Paleozoic origin of enzymatic lignin decomposition reconstructed from 31 fungal genomes.</title>
        <authorList>
            <person name="Floudas D."/>
            <person name="Binder M."/>
            <person name="Riley R."/>
            <person name="Barry K."/>
            <person name="Blanchette R.A."/>
            <person name="Henrissat B."/>
            <person name="Martinez A.T."/>
            <person name="Otillar R."/>
            <person name="Spatafora J.W."/>
            <person name="Yadav J.S."/>
            <person name="Aerts A."/>
            <person name="Benoit I."/>
            <person name="Boyd A."/>
            <person name="Carlson A."/>
            <person name="Copeland A."/>
            <person name="Coutinho P.M."/>
            <person name="de Vries R.P."/>
            <person name="Ferreira P."/>
            <person name="Findley K."/>
            <person name="Foster B."/>
            <person name="Gaskell J."/>
            <person name="Glotzer D."/>
            <person name="Gorecki P."/>
            <person name="Heitman J."/>
            <person name="Hesse C."/>
            <person name="Hori C."/>
            <person name="Igarashi K."/>
            <person name="Jurgens J.A."/>
            <person name="Kallen N."/>
            <person name="Kersten P."/>
            <person name="Kohler A."/>
            <person name="Kuees U."/>
            <person name="Kumar T.K.A."/>
            <person name="Kuo A."/>
            <person name="LaButti K."/>
            <person name="Larrondo L.F."/>
            <person name="Lindquist E."/>
            <person name="Ling A."/>
            <person name="Lombard V."/>
            <person name="Lucas S."/>
            <person name="Lundell T."/>
            <person name="Martin R."/>
            <person name="McLaughlin D.J."/>
            <person name="Morgenstern I."/>
            <person name="Morin E."/>
            <person name="Murat C."/>
            <person name="Nagy L.G."/>
            <person name="Nolan M."/>
            <person name="Ohm R.A."/>
            <person name="Patyshakuliyeva A."/>
            <person name="Rokas A."/>
            <person name="Ruiz-Duenas F.J."/>
            <person name="Sabat G."/>
            <person name="Salamov A."/>
            <person name="Samejima M."/>
            <person name="Schmutz J."/>
            <person name="Slot J.C."/>
            <person name="St John F."/>
            <person name="Stenlid J."/>
            <person name="Sun H."/>
            <person name="Sun S."/>
            <person name="Syed K."/>
            <person name="Tsang A."/>
            <person name="Wiebenga A."/>
            <person name="Young D."/>
            <person name="Pisabarro A."/>
            <person name="Eastwood D.C."/>
            <person name="Martin F."/>
            <person name="Cullen D."/>
            <person name="Grigoriev I.V."/>
            <person name="Hibbett D.S."/>
        </authorList>
    </citation>
    <scope>NUCLEOTIDE SEQUENCE [LARGE SCALE GENOMIC DNA]</scope>
    <source>
        <strain evidence="3">RWD-64-598 SS2</strain>
    </source>
</reference>
<dbReference type="KEGG" id="cput:CONPUDRAFT_156340"/>
<sequence>MVLLNTSGETKQELQDDLESFLHVLTWVVVRYSRSNLSGNERAAYLKMVFDKAKPVEGGIRGGEKKRELLKNGDEWTPSEWLTNSPLEHSPLNGLLNELAKTLGVRYRPAHSDARLQRIDSLLEEATGETQVVLLESAPYQYRLHQQRISNHDWMIKTMQAAVDGVGWPDNDKAIPLDLGHSALALGPAARMDVKRYTEQDQQRKSSKSLKSGPSSASLKRQAESSEVGGRVKRKKSQLKS</sequence>
<gene>
    <name evidence="2" type="ORF">CONPUDRAFT_156340</name>
</gene>
<feature type="region of interest" description="Disordered" evidence="1">
    <location>
        <begin position="197"/>
        <end position="241"/>
    </location>
</feature>
<dbReference type="EMBL" id="JH711582">
    <property type="protein sequence ID" value="EIW78343.1"/>
    <property type="molecule type" value="Genomic_DNA"/>
</dbReference>
<evidence type="ECO:0000313" key="2">
    <source>
        <dbReference type="EMBL" id="EIW78343.1"/>
    </source>
</evidence>
<feature type="compositionally biased region" description="Low complexity" evidence="1">
    <location>
        <begin position="209"/>
        <end position="220"/>
    </location>
</feature>
<keyword evidence="3" id="KW-1185">Reference proteome</keyword>
<dbReference type="Proteomes" id="UP000053558">
    <property type="component" value="Unassembled WGS sequence"/>
</dbReference>